<dbReference type="EMBL" id="AUPC02000068">
    <property type="protein sequence ID" value="POG74766.1"/>
    <property type="molecule type" value="Genomic_DNA"/>
</dbReference>
<evidence type="ECO:0000256" key="2">
    <source>
        <dbReference type="ARBA" id="ARBA00023163"/>
    </source>
</evidence>
<dbReference type="AlphaFoldDB" id="A0A2P4QAX7"/>
<dbReference type="GO" id="GO:0000978">
    <property type="term" value="F:RNA polymerase II cis-regulatory region sequence-specific DNA binding"/>
    <property type="evidence" value="ECO:0007669"/>
    <property type="project" value="TreeGrafter"/>
</dbReference>
<comment type="caution">
    <text evidence="5">The sequence shown here is derived from an EMBL/GenBank/DDBJ whole genome shotgun (WGS) entry which is preliminary data.</text>
</comment>
<accession>A0A2P4QAX7</accession>
<dbReference type="InterPro" id="IPR036910">
    <property type="entry name" value="HMG_box_dom_sf"/>
</dbReference>
<reference evidence="5 6" key="1">
    <citation type="journal article" date="2013" name="Proc. Natl. Acad. Sci. U.S.A.">
        <title>Genome of an arbuscular mycorrhizal fungus provides insight into the oldest plant symbiosis.</title>
        <authorList>
            <person name="Tisserant E."/>
            <person name="Malbreil M."/>
            <person name="Kuo A."/>
            <person name="Kohler A."/>
            <person name="Symeonidi A."/>
            <person name="Balestrini R."/>
            <person name="Charron P."/>
            <person name="Duensing N."/>
            <person name="Frei Dit Frey N."/>
            <person name="Gianinazzi-Pearson V."/>
            <person name="Gilbert L.B."/>
            <person name="Handa Y."/>
            <person name="Herr J.R."/>
            <person name="Hijri M."/>
            <person name="Koul R."/>
            <person name="Kawaguchi M."/>
            <person name="Krajinski F."/>
            <person name="Lammers P.J."/>
            <person name="Masclaux F.G."/>
            <person name="Murat C."/>
            <person name="Morin E."/>
            <person name="Ndikumana S."/>
            <person name="Pagni M."/>
            <person name="Petitpierre D."/>
            <person name="Requena N."/>
            <person name="Rosikiewicz P."/>
            <person name="Riley R."/>
            <person name="Saito K."/>
            <person name="San Clemente H."/>
            <person name="Shapiro H."/>
            <person name="van Tuinen D."/>
            <person name="Becard G."/>
            <person name="Bonfante P."/>
            <person name="Paszkowski U."/>
            <person name="Shachar-Hill Y.Y."/>
            <person name="Tuskan G.A."/>
            <person name="Young P.W."/>
            <person name="Sanders I.R."/>
            <person name="Henrissat B."/>
            <person name="Rensing S.A."/>
            <person name="Grigoriev I.V."/>
            <person name="Corradi N."/>
            <person name="Roux C."/>
            <person name="Martin F."/>
        </authorList>
    </citation>
    <scope>NUCLEOTIDE SEQUENCE [LARGE SCALE GENOMIC DNA]</scope>
    <source>
        <strain evidence="5 6">DAOM 197198</strain>
    </source>
</reference>
<dbReference type="PROSITE" id="PS50118">
    <property type="entry name" value="HMG_BOX_2"/>
    <property type="match status" value="1"/>
</dbReference>
<dbReference type="GO" id="GO:0030154">
    <property type="term" value="P:cell differentiation"/>
    <property type="evidence" value="ECO:0007669"/>
    <property type="project" value="TreeGrafter"/>
</dbReference>
<evidence type="ECO:0000256" key="3">
    <source>
        <dbReference type="PROSITE-ProRule" id="PRU00267"/>
    </source>
</evidence>
<proteinExistence type="predicted"/>
<keyword evidence="3" id="KW-0539">Nucleus</keyword>
<sequence length="246" mass="28136">MPKSKSTYMSSGMTNYLPSQFMTTNSNNIVSDYDTDLYQIFISLLTSEIPYKLTLPFDELLIPKIKSEGKIPRPLNSWLIFLKDFTAKIKTESNVKLCIKDISSMASKSWSNQPPQIKQFFEVLGVSAKQVHTLIFPGYKFRPERKYKLRFDNIRSNTAPRSDLSSQLPLKGDSSLMNEICQPNSFSLGDDFPSSPSYDLLSLDDIYNSLSQNSNTMNESSIRFSRIFNGVNDSQMTFITNEWIFN</sequence>
<dbReference type="Pfam" id="PF00505">
    <property type="entry name" value="HMG_box"/>
    <property type="match status" value="1"/>
</dbReference>
<keyword evidence="6" id="KW-1185">Reference proteome</keyword>
<dbReference type="VEuPathDB" id="FungiDB:RhiirFUN_011115"/>
<organism evidence="5 6">
    <name type="scientific">Rhizophagus irregularis (strain DAOM 181602 / DAOM 197198 / MUCL 43194)</name>
    <name type="common">Arbuscular mycorrhizal fungus</name>
    <name type="synonym">Glomus intraradices</name>
    <dbReference type="NCBI Taxonomy" id="747089"/>
    <lineage>
        <taxon>Eukaryota</taxon>
        <taxon>Fungi</taxon>
        <taxon>Fungi incertae sedis</taxon>
        <taxon>Mucoromycota</taxon>
        <taxon>Glomeromycotina</taxon>
        <taxon>Glomeromycetes</taxon>
        <taxon>Glomerales</taxon>
        <taxon>Glomeraceae</taxon>
        <taxon>Rhizophagus</taxon>
    </lineage>
</organism>
<evidence type="ECO:0000256" key="1">
    <source>
        <dbReference type="ARBA" id="ARBA00023125"/>
    </source>
</evidence>
<evidence type="ECO:0000313" key="5">
    <source>
        <dbReference type="EMBL" id="POG74766.1"/>
    </source>
</evidence>
<name>A0A2P4QAX7_RHIID</name>
<dbReference type="GO" id="GO:0005634">
    <property type="term" value="C:nucleus"/>
    <property type="evidence" value="ECO:0007669"/>
    <property type="project" value="UniProtKB-UniRule"/>
</dbReference>
<dbReference type="GO" id="GO:0000122">
    <property type="term" value="P:negative regulation of transcription by RNA polymerase II"/>
    <property type="evidence" value="ECO:0007669"/>
    <property type="project" value="TreeGrafter"/>
</dbReference>
<dbReference type="PANTHER" id="PTHR10270:SF161">
    <property type="entry name" value="SEX-DETERMINING REGION Y PROTEIN"/>
    <property type="match status" value="1"/>
</dbReference>
<dbReference type="PANTHER" id="PTHR10270">
    <property type="entry name" value="SOX TRANSCRIPTION FACTOR"/>
    <property type="match status" value="1"/>
</dbReference>
<gene>
    <name evidence="5" type="ORF">GLOIN_2v1475963</name>
</gene>
<dbReference type="SUPFAM" id="SSF47095">
    <property type="entry name" value="HMG-box"/>
    <property type="match status" value="1"/>
</dbReference>
<dbReference type="CDD" id="cd01389">
    <property type="entry name" value="HMG-box_ROX1-like"/>
    <property type="match status" value="1"/>
</dbReference>
<keyword evidence="1 3" id="KW-0238">DNA-binding</keyword>
<dbReference type="Gene3D" id="1.10.30.10">
    <property type="entry name" value="High mobility group box domain"/>
    <property type="match status" value="1"/>
</dbReference>
<keyword evidence="2" id="KW-0804">Transcription</keyword>
<dbReference type="InterPro" id="IPR009071">
    <property type="entry name" value="HMG_box_dom"/>
</dbReference>
<evidence type="ECO:0000259" key="4">
    <source>
        <dbReference type="PROSITE" id="PS50118"/>
    </source>
</evidence>
<feature type="domain" description="HMG box" evidence="4">
    <location>
        <begin position="71"/>
        <end position="140"/>
    </location>
</feature>
<dbReference type="Proteomes" id="UP000018888">
    <property type="component" value="Unassembled WGS sequence"/>
</dbReference>
<dbReference type="GO" id="GO:0001228">
    <property type="term" value="F:DNA-binding transcription activator activity, RNA polymerase II-specific"/>
    <property type="evidence" value="ECO:0007669"/>
    <property type="project" value="TreeGrafter"/>
</dbReference>
<evidence type="ECO:0000313" key="6">
    <source>
        <dbReference type="Proteomes" id="UP000018888"/>
    </source>
</evidence>
<dbReference type="InterPro" id="IPR050140">
    <property type="entry name" value="SRY-related_HMG-box_TF-like"/>
</dbReference>
<protein>
    <recommendedName>
        <fullName evidence="4">HMG box domain-containing protein</fullName>
    </recommendedName>
</protein>
<feature type="DNA-binding region" description="HMG box" evidence="3">
    <location>
        <begin position="71"/>
        <end position="140"/>
    </location>
</feature>
<dbReference type="SMART" id="SM00398">
    <property type="entry name" value="HMG"/>
    <property type="match status" value="1"/>
</dbReference>
<reference evidence="5 6" key="2">
    <citation type="journal article" date="2018" name="New Phytol.">
        <title>High intraspecific genome diversity in the model arbuscular mycorrhizal symbiont Rhizophagus irregularis.</title>
        <authorList>
            <person name="Chen E.C.H."/>
            <person name="Morin E."/>
            <person name="Beaudet D."/>
            <person name="Noel J."/>
            <person name="Yildirir G."/>
            <person name="Ndikumana S."/>
            <person name="Charron P."/>
            <person name="St-Onge C."/>
            <person name="Giorgi J."/>
            <person name="Kruger M."/>
            <person name="Marton T."/>
            <person name="Ropars J."/>
            <person name="Grigoriev I.V."/>
            <person name="Hainaut M."/>
            <person name="Henrissat B."/>
            <person name="Roux C."/>
            <person name="Martin F."/>
            <person name="Corradi N."/>
        </authorList>
    </citation>
    <scope>NUCLEOTIDE SEQUENCE [LARGE SCALE GENOMIC DNA]</scope>
    <source>
        <strain evidence="5 6">DAOM 197198</strain>
    </source>
</reference>